<keyword evidence="1" id="KW-0472">Membrane</keyword>
<proteinExistence type="predicted"/>
<reference evidence="2 3" key="1">
    <citation type="submission" date="2020-05" db="EMBL/GenBank/DDBJ databases">
        <title>Mucilaginibacter mali sp. nov.</title>
        <authorList>
            <person name="Kim H.S."/>
            <person name="Lee K.C."/>
            <person name="Suh M.K."/>
            <person name="Kim J.-S."/>
            <person name="Han K.-I."/>
            <person name="Eom M.K."/>
            <person name="Shin Y.K."/>
            <person name="Lee J.-S."/>
        </authorList>
    </citation>
    <scope>NUCLEOTIDE SEQUENCE [LARGE SCALE GENOMIC DNA]</scope>
    <source>
        <strain evidence="2 3">G2-14</strain>
    </source>
</reference>
<evidence type="ECO:0000313" key="2">
    <source>
        <dbReference type="EMBL" id="QKJ28753.1"/>
    </source>
</evidence>
<evidence type="ECO:0000313" key="3">
    <source>
        <dbReference type="Proteomes" id="UP000505355"/>
    </source>
</evidence>
<accession>A0A7D4TKJ4</accession>
<dbReference type="RefSeq" id="WP_173413452.1">
    <property type="nucleotide sequence ID" value="NZ_CP054139.1"/>
</dbReference>
<organism evidence="2 3">
    <name type="scientific">Mucilaginibacter mali</name>
    <dbReference type="NCBI Taxonomy" id="2740462"/>
    <lineage>
        <taxon>Bacteria</taxon>
        <taxon>Pseudomonadati</taxon>
        <taxon>Bacteroidota</taxon>
        <taxon>Sphingobacteriia</taxon>
        <taxon>Sphingobacteriales</taxon>
        <taxon>Sphingobacteriaceae</taxon>
        <taxon>Mucilaginibacter</taxon>
    </lineage>
</organism>
<gene>
    <name evidence="2" type="ORF">HQ865_02920</name>
</gene>
<keyword evidence="1" id="KW-0812">Transmembrane</keyword>
<dbReference type="KEGG" id="mmab:HQ865_02920"/>
<name>A0A7D4TKJ4_9SPHI</name>
<protein>
    <submittedName>
        <fullName evidence="2">Uncharacterized protein</fullName>
    </submittedName>
</protein>
<dbReference type="AlphaFoldDB" id="A0A7D4TKJ4"/>
<keyword evidence="3" id="KW-1185">Reference proteome</keyword>
<keyword evidence="1" id="KW-1133">Transmembrane helix</keyword>
<sequence length="213" mass="24040">MADGRKIRKTIFIIIGSLLLLYILTVVYNVVMLGYDFGFFDKEYSTYDLAYQYDSKHGEINSAKRYFNSIVPANKIVEVEFKGDNKITILEIHPGKGDSVQTDKFSAHNLDIDSKRVDEALQILGWTRDKLGTLKQKLDAANCIGIKNGEPAQVRFQRHGSDTYIFNVFNTPIPDSLKKHYNDSCTYVYVNSHLVLENGGEGMGSHCFPNGGR</sequence>
<dbReference type="EMBL" id="CP054139">
    <property type="protein sequence ID" value="QKJ28753.1"/>
    <property type="molecule type" value="Genomic_DNA"/>
</dbReference>
<dbReference type="Proteomes" id="UP000505355">
    <property type="component" value="Chromosome"/>
</dbReference>
<evidence type="ECO:0000256" key="1">
    <source>
        <dbReference type="SAM" id="Phobius"/>
    </source>
</evidence>
<feature type="transmembrane region" description="Helical" evidence="1">
    <location>
        <begin position="12"/>
        <end position="35"/>
    </location>
</feature>